<keyword evidence="3 4" id="KW-0472">Membrane</keyword>
<name>A0ABV4ADT1_9GAMM</name>
<feature type="transmembrane region" description="Helical" evidence="4">
    <location>
        <begin position="205"/>
        <end position="232"/>
    </location>
</feature>
<dbReference type="PANTHER" id="PTHR23523">
    <property type="match status" value="1"/>
</dbReference>
<keyword evidence="7" id="KW-1185">Reference proteome</keyword>
<accession>A0ABV4ADT1</accession>
<gene>
    <name evidence="6" type="ORF">AB5I84_02500</name>
</gene>
<dbReference type="InterPro" id="IPR020846">
    <property type="entry name" value="MFS_dom"/>
</dbReference>
<dbReference type="Proteomes" id="UP001562065">
    <property type="component" value="Unassembled WGS sequence"/>
</dbReference>
<dbReference type="InterPro" id="IPR036259">
    <property type="entry name" value="MFS_trans_sf"/>
</dbReference>
<feature type="domain" description="Major facilitator superfamily (MFS) profile" evidence="5">
    <location>
        <begin position="11"/>
        <end position="389"/>
    </location>
</feature>
<feature type="transmembrane region" description="Helical" evidence="4">
    <location>
        <begin position="301"/>
        <end position="321"/>
    </location>
</feature>
<comment type="caution">
    <text evidence="6">The sequence shown here is derived from an EMBL/GenBank/DDBJ whole genome shotgun (WGS) entry which is preliminary data.</text>
</comment>
<dbReference type="InterPro" id="IPR011701">
    <property type="entry name" value="MFS"/>
</dbReference>
<evidence type="ECO:0000256" key="1">
    <source>
        <dbReference type="ARBA" id="ARBA00022692"/>
    </source>
</evidence>
<protein>
    <submittedName>
        <fullName evidence="6">MFS transporter</fullName>
    </submittedName>
</protein>
<organism evidence="6 7">
    <name type="scientific">Isoalcanivorax beigongshangi</name>
    <dbReference type="NCBI Taxonomy" id="3238810"/>
    <lineage>
        <taxon>Bacteria</taxon>
        <taxon>Pseudomonadati</taxon>
        <taxon>Pseudomonadota</taxon>
        <taxon>Gammaproteobacteria</taxon>
        <taxon>Oceanospirillales</taxon>
        <taxon>Alcanivoracaceae</taxon>
        <taxon>Isoalcanivorax</taxon>
    </lineage>
</organism>
<evidence type="ECO:0000313" key="6">
    <source>
        <dbReference type="EMBL" id="MEY1661013.1"/>
    </source>
</evidence>
<reference evidence="6 7" key="1">
    <citation type="submission" date="2024-07" db="EMBL/GenBank/DDBJ databases">
        <authorList>
            <person name="Ren Q."/>
        </authorList>
    </citation>
    <scope>NUCLEOTIDE SEQUENCE [LARGE SCALE GENOMIC DNA]</scope>
    <source>
        <strain evidence="6 7">REN37</strain>
    </source>
</reference>
<evidence type="ECO:0000256" key="2">
    <source>
        <dbReference type="ARBA" id="ARBA00022989"/>
    </source>
</evidence>
<feature type="transmembrane region" description="Helical" evidence="4">
    <location>
        <begin position="252"/>
        <end position="271"/>
    </location>
</feature>
<feature type="transmembrane region" description="Helical" evidence="4">
    <location>
        <begin position="165"/>
        <end position="184"/>
    </location>
</feature>
<evidence type="ECO:0000259" key="5">
    <source>
        <dbReference type="PROSITE" id="PS50850"/>
    </source>
</evidence>
<evidence type="ECO:0000256" key="4">
    <source>
        <dbReference type="SAM" id="Phobius"/>
    </source>
</evidence>
<evidence type="ECO:0000313" key="7">
    <source>
        <dbReference type="Proteomes" id="UP001562065"/>
    </source>
</evidence>
<feature type="transmembrane region" description="Helical" evidence="4">
    <location>
        <begin position="79"/>
        <end position="96"/>
    </location>
</feature>
<feature type="transmembrane region" description="Helical" evidence="4">
    <location>
        <begin position="333"/>
        <end position="352"/>
    </location>
</feature>
<evidence type="ECO:0000256" key="3">
    <source>
        <dbReference type="ARBA" id="ARBA00023136"/>
    </source>
</evidence>
<dbReference type="InterPro" id="IPR052524">
    <property type="entry name" value="MFS_Cyanate_Porter"/>
</dbReference>
<keyword evidence="2 4" id="KW-1133">Transmembrane helix</keyword>
<keyword evidence="1 4" id="KW-0812">Transmembrane</keyword>
<dbReference type="PROSITE" id="PS50850">
    <property type="entry name" value="MFS"/>
    <property type="match status" value="1"/>
</dbReference>
<dbReference type="RefSeq" id="WP_369454251.1">
    <property type="nucleotide sequence ID" value="NZ_JBGCUO010000001.1"/>
</dbReference>
<feature type="transmembrane region" description="Helical" evidence="4">
    <location>
        <begin position="136"/>
        <end position="159"/>
    </location>
</feature>
<feature type="transmembrane region" description="Helical" evidence="4">
    <location>
        <begin position="364"/>
        <end position="385"/>
    </location>
</feature>
<dbReference type="Gene3D" id="1.20.1250.20">
    <property type="entry name" value="MFS general substrate transporter like domains"/>
    <property type="match status" value="2"/>
</dbReference>
<dbReference type="SUPFAM" id="SSF103473">
    <property type="entry name" value="MFS general substrate transporter"/>
    <property type="match status" value="1"/>
</dbReference>
<sequence>MLSLRRLDHPSWMILGILLIAANLRAPVTGIAPLVTMIQDSLGLSAAAAGLLTSSPLAVFAVVSLLASRVAQRFGLERALMYALWALVIGIALRSLPSVTLLFGGNLLAAVGIALGNVLLPSLIKRDFPHQIVTLTGWYALTMGLAAGLTSAVAVPLAHLPGLDWRHALAVTGIVATLSALVWFPQSRRPRPAAPTASSAKPVSLWRSALAWQVTLFLGLNSLMYYIVISWLPAIMQGSGFTATAAGNAHGLMQLASALAGPAVVPLMRYFKDQRIPVVILTSCNVIGLLGLWLWPQTALVSSALVGFGAGAVLVMALAFVGMRVSTPAQAAGLSGMAQCVGYLMAAFGPTFTGKLYDWQGSWHSTLVLCVVLTLLMGTAGVLAARDRKVDDRN</sequence>
<feature type="transmembrane region" description="Helical" evidence="4">
    <location>
        <begin position="44"/>
        <end position="67"/>
    </location>
</feature>
<dbReference type="Pfam" id="PF07690">
    <property type="entry name" value="MFS_1"/>
    <property type="match status" value="1"/>
</dbReference>
<dbReference type="PANTHER" id="PTHR23523:SF2">
    <property type="entry name" value="2-NITROIMIDAZOLE TRANSPORTER"/>
    <property type="match status" value="1"/>
</dbReference>
<dbReference type="EMBL" id="JBGCUO010000001">
    <property type="protein sequence ID" value="MEY1661013.1"/>
    <property type="molecule type" value="Genomic_DNA"/>
</dbReference>
<feature type="transmembrane region" description="Helical" evidence="4">
    <location>
        <begin position="278"/>
        <end position="295"/>
    </location>
</feature>
<proteinExistence type="predicted"/>
<feature type="transmembrane region" description="Helical" evidence="4">
    <location>
        <begin position="102"/>
        <end position="124"/>
    </location>
</feature>
<feature type="transmembrane region" description="Helical" evidence="4">
    <location>
        <begin position="12"/>
        <end position="38"/>
    </location>
</feature>